<name>A0A061ABX2_9MOLU</name>
<protein>
    <submittedName>
        <fullName evidence="1">Uncharacterized protein</fullName>
    </submittedName>
</protein>
<accession>A0A061ABX2</accession>
<dbReference type="HOGENOM" id="CLU_216671_0_0_14"/>
<dbReference type="KEGG" id="aoc:Aocu_12970"/>
<sequence length="40" mass="4596">MEIKKKEVYEAPEIEVVEFSFEDSIAVSGQKNGAAFWEEM</sequence>
<dbReference type="Proteomes" id="UP000032434">
    <property type="component" value="Chromosome 1"/>
</dbReference>
<dbReference type="STRING" id="35623.Aocu_12970"/>
<organism evidence="1 2">
    <name type="scientific">Acholeplasma oculi</name>
    <dbReference type="NCBI Taxonomy" id="35623"/>
    <lineage>
        <taxon>Bacteria</taxon>
        <taxon>Bacillati</taxon>
        <taxon>Mycoplasmatota</taxon>
        <taxon>Mollicutes</taxon>
        <taxon>Acholeplasmatales</taxon>
        <taxon>Acholeplasmataceae</taxon>
        <taxon>Acholeplasma</taxon>
    </lineage>
</organism>
<gene>
    <name evidence="1" type="ORF">Aocu_12970</name>
</gene>
<evidence type="ECO:0000313" key="1">
    <source>
        <dbReference type="EMBL" id="CDR31370.1"/>
    </source>
</evidence>
<dbReference type="AlphaFoldDB" id="A0A061ABX2"/>
<proteinExistence type="predicted"/>
<dbReference type="InParanoid" id="A0A061ABX2"/>
<keyword evidence="2" id="KW-1185">Reference proteome</keyword>
<dbReference type="PATRIC" id="fig|35623.3.peg.1296"/>
<reference evidence="2" key="1">
    <citation type="submission" date="2014-05" db="EMBL/GenBank/DDBJ databases">
        <authorList>
            <person name="Kube M."/>
        </authorList>
    </citation>
    <scope>NUCLEOTIDE SEQUENCE [LARGE SCALE GENOMIC DNA]</scope>
</reference>
<evidence type="ECO:0000313" key="2">
    <source>
        <dbReference type="Proteomes" id="UP000032434"/>
    </source>
</evidence>
<dbReference type="EMBL" id="LK028559">
    <property type="protein sequence ID" value="CDR31370.1"/>
    <property type="molecule type" value="Genomic_DNA"/>
</dbReference>
<dbReference type="RefSeq" id="WP_281268242.1">
    <property type="nucleotide sequence ID" value="NZ_FUZK01000001.1"/>
</dbReference>